<organism evidence="1 2">
    <name type="scientific">Acanthoscelides obtectus</name>
    <name type="common">Bean weevil</name>
    <name type="synonym">Bruchus obtectus</name>
    <dbReference type="NCBI Taxonomy" id="200917"/>
    <lineage>
        <taxon>Eukaryota</taxon>
        <taxon>Metazoa</taxon>
        <taxon>Ecdysozoa</taxon>
        <taxon>Arthropoda</taxon>
        <taxon>Hexapoda</taxon>
        <taxon>Insecta</taxon>
        <taxon>Pterygota</taxon>
        <taxon>Neoptera</taxon>
        <taxon>Endopterygota</taxon>
        <taxon>Coleoptera</taxon>
        <taxon>Polyphaga</taxon>
        <taxon>Cucujiformia</taxon>
        <taxon>Chrysomeloidea</taxon>
        <taxon>Chrysomelidae</taxon>
        <taxon>Bruchinae</taxon>
        <taxon>Bruchini</taxon>
        <taxon>Acanthoscelides</taxon>
    </lineage>
</organism>
<keyword evidence="2" id="KW-1185">Reference proteome</keyword>
<sequence length="71" mass="8318">MKHFIWYKSVPVRCIRLPQGPNSRIKTITNSGRASQPWELTCPIARTYQLWETSCKKGNLNSDALLRDYFM</sequence>
<dbReference type="EMBL" id="CAKOFQ010006781">
    <property type="protein sequence ID" value="CAH1971085.1"/>
    <property type="molecule type" value="Genomic_DNA"/>
</dbReference>
<evidence type="ECO:0000313" key="2">
    <source>
        <dbReference type="Proteomes" id="UP001152888"/>
    </source>
</evidence>
<reference evidence="1" key="1">
    <citation type="submission" date="2022-03" db="EMBL/GenBank/DDBJ databases">
        <authorList>
            <person name="Sayadi A."/>
        </authorList>
    </citation>
    <scope>NUCLEOTIDE SEQUENCE</scope>
</reference>
<gene>
    <name evidence="1" type="ORF">ACAOBT_LOCUS9261</name>
</gene>
<name>A0A9P0KA81_ACAOB</name>
<comment type="caution">
    <text evidence="1">The sequence shown here is derived from an EMBL/GenBank/DDBJ whole genome shotgun (WGS) entry which is preliminary data.</text>
</comment>
<proteinExistence type="predicted"/>
<accession>A0A9P0KA81</accession>
<protein>
    <submittedName>
        <fullName evidence="1">Uncharacterized protein</fullName>
    </submittedName>
</protein>
<evidence type="ECO:0000313" key="1">
    <source>
        <dbReference type="EMBL" id="CAH1971085.1"/>
    </source>
</evidence>
<dbReference type="AlphaFoldDB" id="A0A9P0KA81"/>
<dbReference type="Proteomes" id="UP001152888">
    <property type="component" value="Unassembled WGS sequence"/>
</dbReference>